<keyword evidence="3" id="KW-1185">Reference proteome</keyword>
<dbReference type="SUPFAM" id="SSF53474">
    <property type="entry name" value="alpha/beta-Hydrolases"/>
    <property type="match status" value="1"/>
</dbReference>
<evidence type="ECO:0000259" key="1">
    <source>
        <dbReference type="Pfam" id="PF12697"/>
    </source>
</evidence>
<feature type="domain" description="AB hydrolase-1" evidence="1">
    <location>
        <begin position="39"/>
        <end position="268"/>
    </location>
</feature>
<accession>A0ABV9YBJ9</accession>
<proteinExistence type="predicted"/>
<sequence>MPEHSRPDRSHRSHRLHRLHLDNRTLAYADHGGPGTPLLALHGTFGRGAVFDRLAADLGDLARVIAPDQRGHGRSDRAASYTREDFVDDAARLLHHLDLGPVVVLGHSLGGTTAHQLAARRPDLVEALVIEDIGPVTRRPEVPHPVLDVRGWPDRAPTRSALKAAIEAQGVPDAGYFALSAVEAGDHWRLLFDWDDMVEVQRHGAGDWWPDWLASTCPALLLRGEHSPLLPADLARRAATRRPNTHLVEVPGAGHWIHDDAPTELAEAVAEFLRALQRTRR</sequence>
<dbReference type="RefSeq" id="WP_344039348.1">
    <property type="nucleotide sequence ID" value="NZ_BAAAKE010000015.1"/>
</dbReference>
<dbReference type="InterPro" id="IPR000073">
    <property type="entry name" value="AB_hydrolase_1"/>
</dbReference>
<dbReference type="PRINTS" id="PR00412">
    <property type="entry name" value="EPOXHYDRLASE"/>
</dbReference>
<evidence type="ECO:0000313" key="2">
    <source>
        <dbReference type="EMBL" id="MFC5059027.1"/>
    </source>
</evidence>
<dbReference type="PANTHER" id="PTHR43194:SF2">
    <property type="entry name" value="PEROXISOMAL MEMBRANE PROTEIN LPX1"/>
    <property type="match status" value="1"/>
</dbReference>
<protein>
    <submittedName>
        <fullName evidence="2">Alpha/beta fold hydrolase</fullName>
    </submittedName>
</protein>
<organism evidence="2 3">
    <name type="scientific">Saccharothrix xinjiangensis</name>
    <dbReference type="NCBI Taxonomy" id="204798"/>
    <lineage>
        <taxon>Bacteria</taxon>
        <taxon>Bacillati</taxon>
        <taxon>Actinomycetota</taxon>
        <taxon>Actinomycetes</taxon>
        <taxon>Pseudonocardiales</taxon>
        <taxon>Pseudonocardiaceae</taxon>
        <taxon>Saccharothrix</taxon>
    </lineage>
</organism>
<dbReference type="PANTHER" id="PTHR43194">
    <property type="entry name" value="HYDROLASE ALPHA/BETA FOLD FAMILY"/>
    <property type="match status" value="1"/>
</dbReference>
<dbReference type="Proteomes" id="UP001595833">
    <property type="component" value="Unassembled WGS sequence"/>
</dbReference>
<reference evidence="3" key="1">
    <citation type="journal article" date="2019" name="Int. J. Syst. Evol. Microbiol.">
        <title>The Global Catalogue of Microorganisms (GCM) 10K type strain sequencing project: providing services to taxonomists for standard genome sequencing and annotation.</title>
        <authorList>
            <consortium name="The Broad Institute Genomics Platform"/>
            <consortium name="The Broad Institute Genome Sequencing Center for Infectious Disease"/>
            <person name="Wu L."/>
            <person name="Ma J."/>
        </authorList>
    </citation>
    <scope>NUCLEOTIDE SEQUENCE [LARGE SCALE GENOMIC DNA]</scope>
    <source>
        <strain evidence="3">KCTC 12848</strain>
    </source>
</reference>
<name>A0ABV9YBJ9_9PSEU</name>
<dbReference type="GO" id="GO:0016787">
    <property type="term" value="F:hydrolase activity"/>
    <property type="evidence" value="ECO:0007669"/>
    <property type="project" value="UniProtKB-KW"/>
</dbReference>
<dbReference type="InterPro" id="IPR029058">
    <property type="entry name" value="AB_hydrolase_fold"/>
</dbReference>
<dbReference type="InterPro" id="IPR050228">
    <property type="entry name" value="Carboxylesterase_BioH"/>
</dbReference>
<comment type="caution">
    <text evidence="2">The sequence shown here is derived from an EMBL/GenBank/DDBJ whole genome shotgun (WGS) entry which is preliminary data.</text>
</comment>
<evidence type="ECO:0000313" key="3">
    <source>
        <dbReference type="Proteomes" id="UP001595833"/>
    </source>
</evidence>
<dbReference type="Gene3D" id="3.40.50.1820">
    <property type="entry name" value="alpha/beta hydrolase"/>
    <property type="match status" value="1"/>
</dbReference>
<dbReference type="EMBL" id="JBHSJB010000037">
    <property type="protein sequence ID" value="MFC5059027.1"/>
    <property type="molecule type" value="Genomic_DNA"/>
</dbReference>
<gene>
    <name evidence="2" type="ORF">ACFPFM_35390</name>
</gene>
<dbReference type="InterPro" id="IPR000639">
    <property type="entry name" value="Epox_hydrolase-like"/>
</dbReference>
<dbReference type="PRINTS" id="PR00111">
    <property type="entry name" value="ABHYDROLASE"/>
</dbReference>
<dbReference type="Pfam" id="PF12697">
    <property type="entry name" value="Abhydrolase_6"/>
    <property type="match status" value="1"/>
</dbReference>
<keyword evidence="2" id="KW-0378">Hydrolase</keyword>